<reference evidence="2" key="2">
    <citation type="submission" date="2025-08" db="UniProtKB">
        <authorList>
            <consortium name="Ensembl"/>
        </authorList>
    </citation>
    <scope>IDENTIFICATION</scope>
    <source>
        <strain evidence="2">broiler</strain>
    </source>
</reference>
<keyword evidence="1" id="KW-0732">Signal</keyword>
<accession>A0A8V0XEN5</accession>
<reference evidence="2" key="3">
    <citation type="submission" date="2025-09" db="UniProtKB">
        <authorList>
            <consortium name="Ensembl"/>
        </authorList>
    </citation>
    <scope>IDENTIFICATION</scope>
    <source>
        <strain evidence="2">broiler</strain>
    </source>
</reference>
<feature type="chain" id="PRO_5036445149" evidence="1">
    <location>
        <begin position="25"/>
        <end position="123"/>
    </location>
</feature>
<organism evidence="2 3">
    <name type="scientific">Gallus gallus</name>
    <name type="common">Chicken</name>
    <dbReference type="NCBI Taxonomy" id="9031"/>
    <lineage>
        <taxon>Eukaryota</taxon>
        <taxon>Metazoa</taxon>
        <taxon>Chordata</taxon>
        <taxon>Craniata</taxon>
        <taxon>Vertebrata</taxon>
        <taxon>Euteleostomi</taxon>
        <taxon>Archelosauria</taxon>
        <taxon>Archosauria</taxon>
        <taxon>Dinosauria</taxon>
        <taxon>Saurischia</taxon>
        <taxon>Theropoda</taxon>
        <taxon>Coelurosauria</taxon>
        <taxon>Aves</taxon>
        <taxon>Neognathae</taxon>
        <taxon>Galloanserae</taxon>
        <taxon>Galliformes</taxon>
        <taxon>Phasianidae</taxon>
        <taxon>Phasianinae</taxon>
        <taxon>Gallus</taxon>
    </lineage>
</organism>
<keyword evidence="3" id="KW-1185">Reference proteome</keyword>
<sequence length="123" mass="13968">MSLKMFQILVAALLLTVTISGALGIPFLTEESANQFIRLKRQIPYSHSYWDPSSSQNAWGYTVAEQISESWTALRDTAQYYMDLGSYSFDPSIASDNIRSYMDMLQQSGTHLQQQMNDSNLHC</sequence>
<evidence type="ECO:0000313" key="3">
    <source>
        <dbReference type="Proteomes" id="UP000000539"/>
    </source>
</evidence>
<reference evidence="2" key="1">
    <citation type="submission" date="2020-11" db="EMBL/GenBank/DDBJ databases">
        <title>Gallus gallus (Chicken) genome, bGalGal1, GRCg7b, maternal haplotype autosomes + Z &amp; W.</title>
        <authorList>
            <person name="Warren W."/>
            <person name="Formenti G."/>
            <person name="Fedrigo O."/>
            <person name="Haase B."/>
            <person name="Mountcastle J."/>
            <person name="Balacco J."/>
            <person name="Tracey A."/>
            <person name="Schneider V."/>
            <person name="Okimoto R."/>
            <person name="Cheng H."/>
            <person name="Hawken R."/>
            <person name="Howe K."/>
            <person name="Jarvis E.D."/>
        </authorList>
    </citation>
    <scope>NUCLEOTIDE SEQUENCE [LARGE SCALE GENOMIC DNA]</scope>
    <source>
        <strain evidence="2">Broiler</strain>
    </source>
</reference>
<protein>
    <submittedName>
        <fullName evidence="2">Uncharacterized protein</fullName>
    </submittedName>
</protein>
<dbReference type="OrthoDB" id="9931701at2759"/>
<name>A0A8V0XEN5_CHICK</name>
<evidence type="ECO:0000313" key="2">
    <source>
        <dbReference type="Ensembl" id="ENSGALP00010006597.1"/>
    </source>
</evidence>
<gene>
    <name evidence="2" type="primary">LOC418414</name>
</gene>
<feature type="signal peptide" evidence="1">
    <location>
        <begin position="1"/>
        <end position="24"/>
    </location>
</feature>
<evidence type="ECO:0000256" key="1">
    <source>
        <dbReference type="SAM" id="SignalP"/>
    </source>
</evidence>
<dbReference type="Proteomes" id="UP000000539">
    <property type="component" value="Chromosome 1"/>
</dbReference>
<proteinExistence type="predicted"/>
<dbReference type="Ensembl" id="ENSGALT00010011779.1">
    <property type="protein sequence ID" value="ENSGALP00010006597.1"/>
    <property type="gene ID" value="ENSGALG00010005008.1"/>
</dbReference>
<dbReference type="GeneTree" id="ENSGT01150000287305"/>
<dbReference type="AlphaFoldDB" id="A0A8V0XEN5"/>